<evidence type="ECO:0000313" key="3">
    <source>
        <dbReference type="Proteomes" id="UP000285295"/>
    </source>
</evidence>
<dbReference type="EMBL" id="SAUX01000004">
    <property type="protein sequence ID" value="RWR31357.1"/>
    <property type="molecule type" value="Genomic_DNA"/>
</dbReference>
<keyword evidence="1" id="KW-0732">Signal</keyword>
<dbReference type="OrthoDB" id="7364721at2"/>
<reference evidence="2 3" key="2">
    <citation type="submission" date="2019-01" db="EMBL/GenBank/DDBJ databases">
        <authorList>
            <person name="Li Y."/>
        </authorList>
    </citation>
    <scope>NUCLEOTIDE SEQUENCE [LARGE SCALE GENOMIC DNA]</scope>
    <source>
        <strain evidence="2 3">D19-10-3-21</strain>
    </source>
</reference>
<feature type="signal peptide" evidence="1">
    <location>
        <begin position="1"/>
        <end position="18"/>
    </location>
</feature>
<protein>
    <submittedName>
        <fullName evidence="2">Uncharacterized protein</fullName>
    </submittedName>
</protein>
<sequence>MRTFAILVAMFLVCSCQADLRRAGSLEPLGTNGFRWRTFADATFPNHSDKAEAARLAELANVLAMNGACRNGYEITGRHATLKQRGALGEIYDVFYDITCR</sequence>
<proteinExistence type="predicted"/>
<organism evidence="2 3">
    <name type="scientific">Paenirhodobacter populi</name>
    <dbReference type="NCBI Taxonomy" id="2306993"/>
    <lineage>
        <taxon>Bacteria</taxon>
        <taxon>Pseudomonadati</taxon>
        <taxon>Pseudomonadota</taxon>
        <taxon>Alphaproteobacteria</taxon>
        <taxon>Rhodobacterales</taxon>
        <taxon>Rhodobacter group</taxon>
        <taxon>Paenirhodobacter</taxon>
    </lineage>
</organism>
<evidence type="ECO:0000313" key="2">
    <source>
        <dbReference type="EMBL" id="RWR31357.1"/>
    </source>
</evidence>
<reference evidence="2 3" key="1">
    <citation type="submission" date="2019-01" db="EMBL/GenBank/DDBJ databases">
        <title>Sinorhodobacter populi sp. nov. isolated from the symptomatic bark tissue of Populus euramericana canker.</title>
        <authorList>
            <person name="Xu G."/>
        </authorList>
    </citation>
    <scope>NUCLEOTIDE SEQUENCE [LARGE SCALE GENOMIC DNA]</scope>
    <source>
        <strain evidence="2 3">D19-10-3-21</strain>
    </source>
</reference>
<gene>
    <name evidence="2" type="ORF">D2T31_04990</name>
</gene>
<comment type="caution">
    <text evidence="2">The sequence shown here is derived from an EMBL/GenBank/DDBJ whole genome shotgun (WGS) entry which is preliminary data.</text>
</comment>
<name>A0A443KEV3_9RHOB</name>
<dbReference type="Proteomes" id="UP000285295">
    <property type="component" value="Unassembled WGS sequence"/>
</dbReference>
<accession>A0A443KEV3</accession>
<evidence type="ECO:0000256" key="1">
    <source>
        <dbReference type="SAM" id="SignalP"/>
    </source>
</evidence>
<dbReference type="RefSeq" id="WP_128236528.1">
    <property type="nucleotide sequence ID" value="NZ_SAUX01000004.1"/>
</dbReference>
<dbReference type="PROSITE" id="PS51257">
    <property type="entry name" value="PROKAR_LIPOPROTEIN"/>
    <property type="match status" value="1"/>
</dbReference>
<dbReference type="AlphaFoldDB" id="A0A443KEV3"/>
<feature type="chain" id="PRO_5018978177" evidence="1">
    <location>
        <begin position="19"/>
        <end position="101"/>
    </location>
</feature>